<sequence>MPPTKSIYDERVELLDELMDLPLKGFPDIDATPSSGITSLPTPHANEHPPLEDSVQPPRHETAHSEHQHIIYPAAPLIKDLDSFTEGTGGSFDFLMDENSFETAHPLNSLSLSLLPPQVSLSIESWREDVYHNSPDSSQFLSRTEEPVDSDSSSSDTSSSHFKRPRSVASDDVARRTKPRAQSMSSSPYTTITQFYRGVDPPTADVRPFVRPQLRRTRSLPLRPD</sequence>
<dbReference type="AlphaFoldDB" id="A0A1Q3DXT1"/>
<dbReference type="EMBL" id="BDGU01000019">
    <property type="protein sequence ID" value="GAV99812.1"/>
    <property type="molecule type" value="Genomic_DNA"/>
</dbReference>
<protein>
    <submittedName>
        <fullName evidence="2">Uncharacterized protein</fullName>
    </submittedName>
</protein>
<accession>A0A1Q3DXT1</accession>
<feature type="compositionally biased region" description="Polar residues" evidence="1">
    <location>
        <begin position="32"/>
        <end position="41"/>
    </location>
</feature>
<keyword evidence="3" id="KW-1185">Reference proteome</keyword>
<feature type="region of interest" description="Disordered" evidence="1">
    <location>
        <begin position="30"/>
        <end position="64"/>
    </location>
</feature>
<reference evidence="2 3" key="1">
    <citation type="submission" date="2016-08" db="EMBL/GenBank/DDBJ databases">
        <authorList>
            <consortium name="Lentinula edodes genome sequencing consortium"/>
            <person name="Sakamoto Y."/>
            <person name="Nakade K."/>
            <person name="Sato S."/>
            <person name="Yoshida Y."/>
            <person name="Miyazaki K."/>
            <person name="Natsume S."/>
            <person name="Konno N."/>
        </authorList>
    </citation>
    <scope>NUCLEOTIDE SEQUENCE [LARGE SCALE GENOMIC DNA]</scope>
    <source>
        <strain evidence="2 3">NBRC 111202</strain>
    </source>
</reference>
<dbReference type="Proteomes" id="UP000188533">
    <property type="component" value="Unassembled WGS sequence"/>
</dbReference>
<reference evidence="2 3" key="2">
    <citation type="submission" date="2017-02" db="EMBL/GenBank/DDBJ databases">
        <title>A genome survey and senescence transcriptome analysis in Lentinula edodes.</title>
        <authorList>
            <person name="Sakamoto Y."/>
            <person name="Nakade K."/>
            <person name="Sato S."/>
            <person name="Yoshida Y."/>
            <person name="Miyazaki K."/>
            <person name="Natsume S."/>
            <person name="Konno N."/>
        </authorList>
    </citation>
    <scope>NUCLEOTIDE SEQUENCE [LARGE SCALE GENOMIC DNA]</scope>
    <source>
        <strain evidence="2 3">NBRC 111202</strain>
    </source>
</reference>
<feature type="compositionally biased region" description="Polar residues" evidence="1">
    <location>
        <begin position="180"/>
        <end position="194"/>
    </location>
</feature>
<gene>
    <name evidence="2" type="ORF">LENED_001295</name>
</gene>
<evidence type="ECO:0000313" key="2">
    <source>
        <dbReference type="EMBL" id="GAV99812.1"/>
    </source>
</evidence>
<comment type="caution">
    <text evidence="2">The sequence shown here is derived from an EMBL/GenBank/DDBJ whole genome shotgun (WGS) entry which is preliminary data.</text>
</comment>
<organism evidence="2 3">
    <name type="scientific">Lentinula edodes</name>
    <name type="common">Shiitake mushroom</name>
    <name type="synonym">Lentinus edodes</name>
    <dbReference type="NCBI Taxonomy" id="5353"/>
    <lineage>
        <taxon>Eukaryota</taxon>
        <taxon>Fungi</taxon>
        <taxon>Dikarya</taxon>
        <taxon>Basidiomycota</taxon>
        <taxon>Agaricomycotina</taxon>
        <taxon>Agaricomycetes</taxon>
        <taxon>Agaricomycetidae</taxon>
        <taxon>Agaricales</taxon>
        <taxon>Marasmiineae</taxon>
        <taxon>Omphalotaceae</taxon>
        <taxon>Lentinula</taxon>
    </lineage>
</organism>
<name>A0A1Q3DXT1_LENED</name>
<evidence type="ECO:0000256" key="1">
    <source>
        <dbReference type="SAM" id="MobiDB-lite"/>
    </source>
</evidence>
<evidence type="ECO:0000313" key="3">
    <source>
        <dbReference type="Proteomes" id="UP000188533"/>
    </source>
</evidence>
<dbReference type="OrthoDB" id="2903551at2759"/>
<feature type="region of interest" description="Disordered" evidence="1">
    <location>
        <begin position="132"/>
        <end position="225"/>
    </location>
</feature>
<feature type="compositionally biased region" description="Low complexity" evidence="1">
    <location>
        <begin position="150"/>
        <end position="160"/>
    </location>
</feature>
<proteinExistence type="predicted"/>